<dbReference type="STRING" id="1121015.GCA_000420545_01839"/>
<evidence type="ECO:0000313" key="1">
    <source>
        <dbReference type="EMBL" id="KFN44145.1"/>
    </source>
</evidence>
<dbReference type="InterPro" id="IPR009297">
    <property type="entry name" value="DUF952"/>
</dbReference>
<organism evidence="1 2">
    <name type="scientific">Arenimonas oryziterrae DSM 21050 = YC6267</name>
    <dbReference type="NCBI Taxonomy" id="1121015"/>
    <lineage>
        <taxon>Bacteria</taxon>
        <taxon>Pseudomonadati</taxon>
        <taxon>Pseudomonadota</taxon>
        <taxon>Gammaproteobacteria</taxon>
        <taxon>Lysobacterales</taxon>
        <taxon>Lysobacteraceae</taxon>
        <taxon>Arenimonas</taxon>
    </lineage>
</organism>
<dbReference type="AlphaFoldDB" id="A0A091BIG8"/>
<dbReference type="EMBL" id="AVCI01000003">
    <property type="protein sequence ID" value="KFN44145.1"/>
    <property type="molecule type" value="Genomic_DNA"/>
</dbReference>
<dbReference type="RefSeq" id="WP_022969457.1">
    <property type="nucleotide sequence ID" value="NZ_ATVD01000003.1"/>
</dbReference>
<dbReference type="PATRIC" id="fig|1121015.4.peg.877"/>
<evidence type="ECO:0008006" key="3">
    <source>
        <dbReference type="Google" id="ProtNLM"/>
    </source>
</evidence>
<dbReference type="Proteomes" id="UP000029385">
    <property type="component" value="Unassembled WGS sequence"/>
</dbReference>
<reference evidence="1 2" key="1">
    <citation type="submission" date="2013-09" db="EMBL/GenBank/DDBJ databases">
        <title>Genome sequencing of Arenimonas oryziterrae.</title>
        <authorList>
            <person name="Chen F."/>
            <person name="Wang G."/>
        </authorList>
    </citation>
    <scope>NUCLEOTIDE SEQUENCE [LARGE SCALE GENOMIC DNA]</scope>
    <source>
        <strain evidence="1 2">YC6267</strain>
    </source>
</reference>
<protein>
    <recommendedName>
        <fullName evidence="3">DUF952 domain-containing protein</fullName>
    </recommendedName>
</protein>
<gene>
    <name evidence="1" type="ORF">N789_06935</name>
</gene>
<name>A0A091BIG8_9GAMM</name>
<sequence length="115" mass="12651">MITSSGPRPAHIFHFADATQWAEQRLCGEYAPPGWEREGFIHCATAEQIPGVAQRHLQGRTNLLRLTLAAADLGDCLRYDWSEASGDWYPHVYSPIPVSAVCAAEIFLPEQGSVA</sequence>
<dbReference type="Pfam" id="PF06108">
    <property type="entry name" value="DUF952"/>
    <property type="match status" value="1"/>
</dbReference>
<dbReference type="Gene3D" id="3.20.170.20">
    <property type="entry name" value="Protein of unknown function DUF952"/>
    <property type="match status" value="1"/>
</dbReference>
<evidence type="ECO:0000313" key="2">
    <source>
        <dbReference type="Proteomes" id="UP000029385"/>
    </source>
</evidence>
<dbReference type="SUPFAM" id="SSF56399">
    <property type="entry name" value="ADP-ribosylation"/>
    <property type="match status" value="1"/>
</dbReference>
<dbReference type="eggNOG" id="COG3502">
    <property type="taxonomic scope" value="Bacteria"/>
</dbReference>
<keyword evidence="2" id="KW-1185">Reference proteome</keyword>
<dbReference type="OrthoDB" id="5638018at2"/>
<dbReference type="PANTHER" id="PTHR34129">
    <property type="entry name" value="BLR1139 PROTEIN"/>
    <property type="match status" value="1"/>
</dbReference>
<accession>A0A091BIG8</accession>
<proteinExistence type="predicted"/>
<comment type="caution">
    <text evidence="1">The sequence shown here is derived from an EMBL/GenBank/DDBJ whole genome shotgun (WGS) entry which is preliminary data.</text>
</comment>
<dbReference type="PANTHER" id="PTHR34129:SF1">
    <property type="entry name" value="DUF952 DOMAIN-CONTAINING PROTEIN"/>
    <property type="match status" value="1"/>
</dbReference>